<sequence length="258" mass="30462">MALVCYMVAMRKGCILIFVFFTKIRKKRHVLKPIKEILEKNKVNWIGENKGIWWINIEKLYEFIPNLHRIDWLHGVVNSTVEIEYETRKVFDKEREETLIQLIVTKEEMERSLPKKIFLSHKGVDKPLVRKYSQLLSNLGFEPWLDEDAMVAGVPLERAILQGMKNSCAAIFFVTSNYEDENFLASEVNYAISEKREKKERFSIITLVMRNKTDSTKVTVPDLLKQYVWKEPEDDIMAINEIIRALPIRLINIEWKEI</sequence>
<comment type="caution">
    <text evidence="2">The sequence shown here is derived from an EMBL/GenBank/DDBJ whole genome shotgun (WGS) entry which is preliminary data.</text>
</comment>
<keyword evidence="3" id="KW-1185">Reference proteome</keyword>
<name>A0A0F3IMW2_9GAMM</name>
<dbReference type="Pfam" id="PF13676">
    <property type="entry name" value="TIR_2"/>
    <property type="match status" value="1"/>
</dbReference>
<dbReference type="AlphaFoldDB" id="A0A0F3IMW2"/>
<dbReference type="PATRIC" id="fig|1632867.3.peg.5397"/>
<gene>
    <name evidence="2" type="ORF">VZ94_08415</name>
</gene>
<dbReference type="Proteomes" id="UP000033684">
    <property type="component" value="Unassembled WGS sequence"/>
</dbReference>
<proteinExistence type="predicted"/>
<reference evidence="2 3" key="2">
    <citation type="journal article" date="2016" name="Microb. Ecol.">
        <title>Genome Characteristics of a Novel Type I Methanotroph (Sn10-6) Isolated from a Flooded Indian Rice Field.</title>
        <authorList>
            <person name="Rahalkar M.C."/>
            <person name="Pandit P.S."/>
            <person name="Dhakephalkar P.K."/>
            <person name="Pore S."/>
            <person name="Arora P."/>
            <person name="Kapse N."/>
        </authorList>
    </citation>
    <scope>NUCLEOTIDE SEQUENCE [LARGE SCALE GENOMIC DNA]</scope>
    <source>
        <strain evidence="2 3">Sn10-6</strain>
    </source>
</reference>
<dbReference type="Gene3D" id="3.40.50.10140">
    <property type="entry name" value="Toll/interleukin-1 receptor homology (TIR) domain"/>
    <property type="match status" value="1"/>
</dbReference>
<evidence type="ECO:0000259" key="1">
    <source>
        <dbReference type="PROSITE" id="PS50104"/>
    </source>
</evidence>
<reference evidence="3" key="1">
    <citation type="submission" date="2015-03" db="EMBL/GenBank/DDBJ databases">
        <title>Draft genome sequence of a novel methanotroph (Sn10-6) isolated from flooded ricefield rhizosphere in India.</title>
        <authorList>
            <person name="Pandit P.S."/>
            <person name="Pore S.D."/>
            <person name="Arora P."/>
            <person name="Kapse N.G."/>
            <person name="Dhakephalkar P.K."/>
            <person name="Rahalkar M.C."/>
        </authorList>
    </citation>
    <scope>NUCLEOTIDE SEQUENCE [LARGE SCALE GENOMIC DNA]</scope>
    <source>
        <strain evidence="3">Sn10-6</strain>
    </source>
</reference>
<evidence type="ECO:0000313" key="2">
    <source>
        <dbReference type="EMBL" id="KJV06884.1"/>
    </source>
</evidence>
<dbReference type="SUPFAM" id="SSF52200">
    <property type="entry name" value="Toll/Interleukin receptor TIR domain"/>
    <property type="match status" value="1"/>
</dbReference>
<dbReference type="PROSITE" id="PS50104">
    <property type="entry name" value="TIR"/>
    <property type="match status" value="1"/>
</dbReference>
<dbReference type="InterPro" id="IPR000157">
    <property type="entry name" value="TIR_dom"/>
</dbReference>
<dbReference type="GO" id="GO:0007165">
    <property type="term" value="P:signal transduction"/>
    <property type="evidence" value="ECO:0007669"/>
    <property type="project" value="InterPro"/>
</dbReference>
<evidence type="ECO:0000313" key="3">
    <source>
        <dbReference type="Proteomes" id="UP000033684"/>
    </source>
</evidence>
<accession>A0A0F3IMW2</accession>
<feature type="domain" description="TIR" evidence="1">
    <location>
        <begin position="113"/>
        <end position="250"/>
    </location>
</feature>
<protein>
    <recommendedName>
        <fullName evidence="1">TIR domain-containing protein</fullName>
    </recommendedName>
</protein>
<organism evidence="2 3">
    <name type="scientific">Methylocucumis oryzae</name>
    <dbReference type="NCBI Taxonomy" id="1632867"/>
    <lineage>
        <taxon>Bacteria</taxon>
        <taxon>Pseudomonadati</taxon>
        <taxon>Pseudomonadota</taxon>
        <taxon>Gammaproteobacteria</taxon>
        <taxon>Methylococcales</taxon>
        <taxon>Methylococcaceae</taxon>
        <taxon>Methylocucumis</taxon>
    </lineage>
</organism>
<dbReference type="InterPro" id="IPR035897">
    <property type="entry name" value="Toll_tir_struct_dom_sf"/>
</dbReference>
<dbReference type="EMBL" id="LAJX01000080">
    <property type="protein sequence ID" value="KJV06884.1"/>
    <property type="molecule type" value="Genomic_DNA"/>
</dbReference>